<gene>
    <name evidence="2" type="ORF">OBE_14719</name>
</gene>
<reference evidence="2" key="1">
    <citation type="journal article" date="2013" name="Environ. Microbiol.">
        <title>Microbiota from the distal guts of lean and obese adolescents exhibit partial functional redundancy besides clear differences in community structure.</title>
        <authorList>
            <person name="Ferrer M."/>
            <person name="Ruiz A."/>
            <person name="Lanza F."/>
            <person name="Haange S.B."/>
            <person name="Oberbach A."/>
            <person name="Till H."/>
            <person name="Bargiela R."/>
            <person name="Campoy C."/>
            <person name="Segura M.T."/>
            <person name="Richter M."/>
            <person name="von Bergen M."/>
            <person name="Seifert J."/>
            <person name="Suarez A."/>
        </authorList>
    </citation>
    <scope>NUCLEOTIDE SEQUENCE</scope>
</reference>
<evidence type="ECO:0000256" key="1">
    <source>
        <dbReference type="SAM" id="MobiDB-lite"/>
    </source>
</evidence>
<comment type="caution">
    <text evidence="2">The sequence shown here is derived from an EMBL/GenBank/DDBJ whole genome shotgun (WGS) entry which is preliminary data.</text>
</comment>
<feature type="non-terminal residue" evidence="2">
    <location>
        <position position="104"/>
    </location>
</feature>
<dbReference type="AlphaFoldDB" id="K1RVA1"/>
<feature type="region of interest" description="Disordered" evidence="1">
    <location>
        <begin position="1"/>
        <end position="26"/>
    </location>
</feature>
<protein>
    <submittedName>
        <fullName evidence="2">Uncharacterized protein</fullName>
    </submittedName>
</protein>
<proteinExistence type="predicted"/>
<evidence type="ECO:0000313" key="2">
    <source>
        <dbReference type="EMBL" id="EKC49293.1"/>
    </source>
</evidence>
<sequence length="104" mass="11859">MDSVSLPPDENSIVTADTASQNSDKPKKSVRKGLFVRFCTKNCEEVKKSTNLITIFEGMLPVYYYFDDAKSYERQLFSTTANDPMISELKRINGEKNVVIQLLR</sequence>
<feature type="compositionally biased region" description="Polar residues" evidence="1">
    <location>
        <begin position="12"/>
        <end position="23"/>
    </location>
</feature>
<organism evidence="2">
    <name type="scientific">human gut metagenome</name>
    <dbReference type="NCBI Taxonomy" id="408170"/>
    <lineage>
        <taxon>unclassified sequences</taxon>
        <taxon>metagenomes</taxon>
        <taxon>organismal metagenomes</taxon>
    </lineage>
</organism>
<accession>K1RVA1</accession>
<dbReference type="EMBL" id="AJWZ01010147">
    <property type="protein sequence ID" value="EKC49293.1"/>
    <property type="molecule type" value="Genomic_DNA"/>
</dbReference>
<name>K1RVA1_9ZZZZ</name>